<evidence type="ECO:0000256" key="5">
    <source>
        <dbReference type="ARBA" id="ARBA00022490"/>
    </source>
</evidence>
<accession>A0ABY5VFF2</accession>
<evidence type="ECO:0000256" key="1">
    <source>
        <dbReference type="ARBA" id="ARBA00000085"/>
    </source>
</evidence>
<dbReference type="Pfam" id="PF07194">
    <property type="entry name" value="P2"/>
    <property type="match status" value="1"/>
</dbReference>
<gene>
    <name evidence="19" type="ORF">NQ502_17485</name>
</gene>
<evidence type="ECO:0000313" key="20">
    <source>
        <dbReference type="Proteomes" id="UP001060164"/>
    </source>
</evidence>
<dbReference type="PROSITE" id="PS50851">
    <property type="entry name" value="CHEW"/>
    <property type="match status" value="1"/>
</dbReference>
<feature type="domain" description="Histidine kinase" evidence="16">
    <location>
        <begin position="287"/>
        <end position="531"/>
    </location>
</feature>
<dbReference type="PANTHER" id="PTHR43395">
    <property type="entry name" value="SENSOR HISTIDINE KINASE CHEA"/>
    <property type="match status" value="1"/>
</dbReference>
<keyword evidence="8" id="KW-0808">Transferase</keyword>
<evidence type="ECO:0000256" key="8">
    <source>
        <dbReference type="ARBA" id="ARBA00022679"/>
    </source>
</evidence>
<dbReference type="Pfam" id="PF01584">
    <property type="entry name" value="CheW"/>
    <property type="match status" value="1"/>
</dbReference>
<sequence>MGYFDSDEKEMLEVYMLETRQLLEQLDGFLLEAEKNHAFTESEIHAVFRIMHTIKGSSAMMRLSDLSRTAHKLEDLFAYYRETYGVIKDPEPELFDLLFTVSDYIAKELEGMSLDSYQPHPASDIEIRAEEYLRAAKQGRREDGGKQTEEIQETRGENAEEPERIPENFDGKGGVIVRIKLEEGCRLEHIRAFMLVRQIEGHCSCVESFPEHLDKAQSEAEYISRHGVLLRFESQEKNKVLDILRGGLFVASCEIVEDRTIRAVLPTEHTTKDDRESAEKKEAEFLNVRTDRLDRLQNLAGEMMIQMLTLDDALRRAGLEEIREGTAYQLNRLIGDVEKTVMEMRMVPVNSLVPKLRRIFRDICRVQKKDVEFVASCGDIEADKSVVEYVFEALMHIIRNAVDHGIETPAERAASGKEKTGKIVFTAESTVGELILSIQDDGRGIDAEKIKASAKKKGLLEKPEDAYDTQELWELILSPGFTTQEKVTDYSGRGVGLDVVKNIMEEAGGHLYIDSEAGKGSKFTIMLPLTLSTIECVRFRVGECRFSLPARYVSGFMEYREKTGLIQELKGGTSYIMMSEKMVPLIDLHRFYHLQGKTEDTAIIICLKKNDKEYCIIADSMYEQKRIVVKPLPPLFGTGFRRFTGISGLSMMGNGRICSALDVEILVNLYVSEGGYRIGH</sequence>
<dbReference type="InterPro" id="IPR037006">
    <property type="entry name" value="CheA-like_homodim_sf"/>
</dbReference>
<dbReference type="Gene3D" id="3.30.565.10">
    <property type="entry name" value="Histidine kinase-like ATPase, C-terminal domain"/>
    <property type="match status" value="1"/>
</dbReference>
<comment type="catalytic activity">
    <reaction evidence="1">
        <text>ATP + protein L-histidine = ADP + protein N-phospho-L-histidine.</text>
        <dbReference type="EC" id="2.7.13.3"/>
    </reaction>
</comment>
<evidence type="ECO:0000256" key="15">
    <source>
        <dbReference type="SAM" id="MobiDB-lite"/>
    </source>
</evidence>
<dbReference type="SMART" id="SM00387">
    <property type="entry name" value="HATPase_c"/>
    <property type="match status" value="1"/>
</dbReference>
<dbReference type="Proteomes" id="UP001060164">
    <property type="component" value="Chromosome"/>
</dbReference>
<evidence type="ECO:0000256" key="11">
    <source>
        <dbReference type="ARBA" id="ARBA00022840"/>
    </source>
</evidence>
<keyword evidence="9" id="KW-0547">Nucleotide-binding</keyword>
<dbReference type="InterPro" id="IPR008207">
    <property type="entry name" value="Sig_transdc_His_kin_Hpt_dom"/>
</dbReference>
<evidence type="ECO:0000256" key="10">
    <source>
        <dbReference type="ARBA" id="ARBA00022777"/>
    </source>
</evidence>
<dbReference type="Pfam" id="PF02518">
    <property type="entry name" value="HATPase_c"/>
    <property type="match status" value="1"/>
</dbReference>
<evidence type="ECO:0000259" key="17">
    <source>
        <dbReference type="PROSITE" id="PS50851"/>
    </source>
</evidence>
<dbReference type="SUPFAM" id="SSF55052">
    <property type="entry name" value="CheY-binding domain of CheA"/>
    <property type="match status" value="1"/>
</dbReference>
<dbReference type="InterPro" id="IPR003594">
    <property type="entry name" value="HATPase_dom"/>
</dbReference>
<evidence type="ECO:0000256" key="12">
    <source>
        <dbReference type="ARBA" id="ARBA00023012"/>
    </source>
</evidence>
<dbReference type="InterPro" id="IPR010808">
    <property type="entry name" value="CheA_P2-bd"/>
</dbReference>
<dbReference type="InterPro" id="IPR002545">
    <property type="entry name" value="CheW-lke_dom"/>
</dbReference>
<name>A0ABY5VFF2_9FIRM</name>
<dbReference type="EC" id="2.7.13.3" evidence="3"/>
<dbReference type="PROSITE" id="PS50109">
    <property type="entry name" value="HIS_KIN"/>
    <property type="match status" value="1"/>
</dbReference>
<evidence type="ECO:0000313" key="19">
    <source>
        <dbReference type="EMBL" id="UWP59134.1"/>
    </source>
</evidence>
<keyword evidence="12" id="KW-0902">Two-component regulatory system</keyword>
<dbReference type="Pfam" id="PF01627">
    <property type="entry name" value="Hpt"/>
    <property type="match status" value="1"/>
</dbReference>
<evidence type="ECO:0000259" key="16">
    <source>
        <dbReference type="PROSITE" id="PS50109"/>
    </source>
</evidence>
<dbReference type="EMBL" id="CP102290">
    <property type="protein sequence ID" value="UWP59134.1"/>
    <property type="molecule type" value="Genomic_DNA"/>
</dbReference>
<dbReference type="InterPro" id="IPR005467">
    <property type="entry name" value="His_kinase_dom"/>
</dbReference>
<dbReference type="GO" id="GO:0005524">
    <property type="term" value="F:ATP binding"/>
    <property type="evidence" value="ECO:0007669"/>
    <property type="project" value="UniProtKB-KW"/>
</dbReference>
<dbReference type="Gene3D" id="2.30.30.40">
    <property type="entry name" value="SH3 Domains"/>
    <property type="match status" value="1"/>
</dbReference>
<dbReference type="SMART" id="SM01231">
    <property type="entry name" value="H-kinase_dim"/>
    <property type="match status" value="1"/>
</dbReference>
<keyword evidence="10" id="KW-0418">Kinase</keyword>
<dbReference type="Pfam" id="PF02895">
    <property type="entry name" value="H-kinase_dim"/>
    <property type="match status" value="1"/>
</dbReference>
<evidence type="ECO:0000256" key="9">
    <source>
        <dbReference type="ARBA" id="ARBA00022741"/>
    </source>
</evidence>
<evidence type="ECO:0000256" key="14">
    <source>
        <dbReference type="PROSITE-ProRule" id="PRU00110"/>
    </source>
</evidence>
<dbReference type="PROSITE" id="PS50894">
    <property type="entry name" value="HPT"/>
    <property type="match status" value="1"/>
</dbReference>
<organism evidence="19 20">
    <name type="scientific">Ruminococcus gauvreauii</name>
    <dbReference type="NCBI Taxonomy" id="438033"/>
    <lineage>
        <taxon>Bacteria</taxon>
        <taxon>Bacillati</taxon>
        <taxon>Bacillota</taxon>
        <taxon>Clostridia</taxon>
        <taxon>Eubacteriales</taxon>
        <taxon>Oscillospiraceae</taxon>
        <taxon>Ruminococcus</taxon>
    </lineage>
</organism>
<dbReference type="SUPFAM" id="SSF47226">
    <property type="entry name" value="Histidine-containing phosphotransfer domain, HPT domain"/>
    <property type="match status" value="1"/>
</dbReference>
<keyword evidence="20" id="KW-1185">Reference proteome</keyword>
<dbReference type="InterPro" id="IPR036641">
    <property type="entry name" value="HPT_dom_sf"/>
</dbReference>
<dbReference type="SMART" id="SM00073">
    <property type="entry name" value="HPT"/>
    <property type="match status" value="1"/>
</dbReference>
<evidence type="ECO:0000256" key="4">
    <source>
        <dbReference type="ARBA" id="ARBA00021495"/>
    </source>
</evidence>
<dbReference type="InterPro" id="IPR051315">
    <property type="entry name" value="Bact_Chemotaxis_CheA"/>
</dbReference>
<comment type="function">
    <text evidence="13">Involved in the transmission of sensory signals from the chemoreceptors to the flagellar motors. CheA is autophosphorylated; it can transfer its phosphate group to either CheB or CheY.</text>
</comment>
<dbReference type="RefSeq" id="WP_028528732.1">
    <property type="nucleotide sequence ID" value="NZ_CABLBR010000014.1"/>
</dbReference>
<evidence type="ECO:0000256" key="3">
    <source>
        <dbReference type="ARBA" id="ARBA00012438"/>
    </source>
</evidence>
<comment type="subcellular location">
    <subcellularLocation>
        <location evidence="2">Cytoplasm</location>
    </subcellularLocation>
</comment>
<dbReference type="InterPro" id="IPR036097">
    <property type="entry name" value="HisK_dim/P_sf"/>
</dbReference>
<dbReference type="PANTHER" id="PTHR43395:SF10">
    <property type="entry name" value="CHEMOTAXIS PROTEIN CHEA"/>
    <property type="match status" value="1"/>
</dbReference>
<keyword evidence="5" id="KW-0963">Cytoplasm</keyword>
<dbReference type="InterPro" id="IPR035891">
    <property type="entry name" value="CheY-binding_CheA"/>
</dbReference>
<dbReference type="SUPFAM" id="SSF55874">
    <property type="entry name" value="ATPase domain of HSP90 chaperone/DNA topoisomerase II/histidine kinase"/>
    <property type="match status" value="1"/>
</dbReference>
<reference evidence="19" key="1">
    <citation type="journal article" date="2022" name="Cell">
        <title>Design, construction, and in vivo augmentation of a complex gut microbiome.</title>
        <authorList>
            <person name="Cheng A.G."/>
            <person name="Ho P.Y."/>
            <person name="Aranda-Diaz A."/>
            <person name="Jain S."/>
            <person name="Yu F.B."/>
            <person name="Meng X."/>
            <person name="Wang M."/>
            <person name="Iakiviak M."/>
            <person name="Nagashima K."/>
            <person name="Zhao A."/>
            <person name="Murugkar P."/>
            <person name="Patil A."/>
            <person name="Atabakhsh K."/>
            <person name="Weakley A."/>
            <person name="Yan J."/>
            <person name="Brumbaugh A.R."/>
            <person name="Higginbottom S."/>
            <person name="Dimas A."/>
            <person name="Shiver A.L."/>
            <person name="Deutschbauer A."/>
            <person name="Neff N."/>
            <person name="Sonnenburg J.L."/>
            <person name="Huang K.C."/>
            <person name="Fischbach M.A."/>
        </authorList>
    </citation>
    <scope>NUCLEOTIDE SEQUENCE</scope>
    <source>
        <strain evidence="19">DSM 19829</strain>
    </source>
</reference>
<dbReference type="InterPro" id="IPR036890">
    <property type="entry name" value="HATPase_C_sf"/>
</dbReference>
<dbReference type="SUPFAM" id="SSF47384">
    <property type="entry name" value="Homodimeric domain of signal transducing histidine kinase"/>
    <property type="match status" value="1"/>
</dbReference>
<dbReference type="CDD" id="cd00088">
    <property type="entry name" value="HPT"/>
    <property type="match status" value="1"/>
</dbReference>
<feature type="region of interest" description="Disordered" evidence="15">
    <location>
        <begin position="137"/>
        <end position="167"/>
    </location>
</feature>
<dbReference type="InterPro" id="IPR004105">
    <property type="entry name" value="CheA-like_dim"/>
</dbReference>
<evidence type="ECO:0000256" key="2">
    <source>
        <dbReference type="ARBA" id="ARBA00004496"/>
    </source>
</evidence>
<dbReference type="Gene3D" id="1.20.120.160">
    <property type="entry name" value="HPT domain"/>
    <property type="match status" value="1"/>
</dbReference>
<evidence type="ECO:0000259" key="18">
    <source>
        <dbReference type="PROSITE" id="PS50894"/>
    </source>
</evidence>
<feature type="domain" description="HPt" evidence="18">
    <location>
        <begin position="4"/>
        <end position="112"/>
    </location>
</feature>
<evidence type="ECO:0000256" key="7">
    <source>
        <dbReference type="ARBA" id="ARBA00022553"/>
    </source>
</evidence>
<dbReference type="Gene3D" id="1.10.287.560">
    <property type="entry name" value="Histidine kinase CheA-like, homodimeric domain"/>
    <property type="match status" value="1"/>
</dbReference>
<evidence type="ECO:0000256" key="13">
    <source>
        <dbReference type="ARBA" id="ARBA00035100"/>
    </source>
</evidence>
<keyword evidence="11 19" id="KW-0067">ATP-binding</keyword>
<evidence type="ECO:0000256" key="6">
    <source>
        <dbReference type="ARBA" id="ARBA00022500"/>
    </source>
</evidence>
<keyword evidence="7 14" id="KW-0597">Phosphoprotein</keyword>
<dbReference type="InterPro" id="IPR036061">
    <property type="entry name" value="CheW-like_dom_sf"/>
</dbReference>
<dbReference type="InterPro" id="IPR004358">
    <property type="entry name" value="Sig_transdc_His_kin-like_C"/>
</dbReference>
<keyword evidence="6" id="KW-0145">Chemotaxis</keyword>
<dbReference type="SUPFAM" id="SSF50341">
    <property type="entry name" value="CheW-like"/>
    <property type="match status" value="1"/>
</dbReference>
<dbReference type="PRINTS" id="PR00344">
    <property type="entry name" value="BCTRLSENSOR"/>
</dbReference>
<feature type="modified residue" description="Phosphohistidine" evidence="14">
    <location>
        <position position="52"/>
    </location>
</feature>
<proteinExistence type="predicted"/>
<feature type="domain" description="CheW-like" evidence="17">
    <location>
        <begin position="533"/>
        <end position="672"/>
    </location>
</feature>
<protein>
    <recommendedName>
        <fullName evidence="4">Chemotaxis protein CheA</fullName>
        <ecNumber evidence="3">2.7.13.3</ecNumber>
    </recommendedName>
</protein>
<dbReference type="SMART" id="SM00260">
    <property type="entry name" value="CheW"/>
    <property type="match status" value="1"/>
</dbReference>